<dbReference type="InterPro" id="IPR013216">
    <property type="entry name" value="Methyltransf_11"/>
</dbReference>
<dbReference type="AlphaFoldDB" id="J8Q4G2"/>
<accession>J8Q4G2</accession>
<proteinExistence type="inferred from homology"/>
<feature type="domain" description="Methyltransferase type 11" evidence="4">
    <location>
        <begin position="43"/>
        <end position="140"/>
    </location>
</feature>
<dbReference type="InterPro" id="IPR029063">
    <property type="entry name" value="SAM-dependent_MTases_sf"/>
</dbReference>
<dbReference type="OrthoDB" id="10027013at2759"/>
<evidence type="ECO:0000259" key="4">
    <source>
        <dbReference type="Pfam" id="PF08241"/>
    </source>
</evidence>
<name>J8Q4G2_SACAR</name>
<sequence length="292" mass="34081">MPKTSYLNKTFKSTHYNNVRPSYPQSLVNEVLKFHKCPRKCLVDIGCGTGKATFLFEPYFEEVIGIDPSSAMLSIAEKETTERKLGHKIRFINTLGEELSSIEPGTVDMVISAEAIHWCNLERLFQQLFFILRPNGTFAFWFYVQPEFVDFAPEALNVYYKYAWGKDYMGQYLDDKQKEILLNNGGEKLRSLLSERFKNIEVEIYNPSDKDASAASVEKNQFIWKETITLAQFKQFVKSWSIYSSWMRDHPSEPDIADIFVNKLKEVCHCENLDKPLNVEWSTFYFLCRKKD</sequence>
<dbReference type="GO" id="GO:0032259">
    <property type="term" value="P:methylation"/>
    <property type="evidence" value="ECO:0007669"/>
    <property type="project" value="UniProtKB-KW"/>
</dbReference>
<dbReference type="PANTHER" id="PTHR44942:SF4">
    <property type="entry name" value="METHYLTRANSFERASE TYPE 11 DOMAIN-CONTAINING PROTEIN"/>
    <property type="match status" value="1"/>
</dbReference>
<dbReference type="Proteomes" id="UP000006968">
    <property type="component" value="Chromosome VIII"/>
</dbReference>
<organism evidence="5 6">
    <name type="scientific">Saccharomyces arboricola (strain H-6 / AS 2.3317 / CBS 10644)</name>
    <name type="common">Yeast</name>
    <dbReference type="NCBI Taxonomy" id="1160507"/>
    <lineage>
        <taxon>Eukaryota</taxon>
        <taxon>Fungi</taxon>
        <taxon>Dikarya</taxon>
        <taxon>Ascomycota</taxon>
        <taxon>Saccharomycotina</taxon>
        <taxon>Saccharomycetes</taxon>
        <taxon>Saccharomycetales</taxon>
        <taxon>Saccharomycetaceae</taxon>
        <taxon>Saccharomyces</taxon>
    </lineage>
</organism>
<comment type="caution">
    <text evidence="5">The sequence shown here is derived from an EMBL/GenBank/DDBJ whole genome shotgun (WGS) entry which is preliminary data.</text>
</comment>
<dbReference type="Pfam" id="PF08241">
    <property type="entry name" value="Methyltransf_11"/>
    <property type="match status" value="1"/>
</dbReference>
<evidence type="ECO:0000256" key="3">
    <source>
        <dbReference type="ARBA" id="ARBA00022679"/>
    </source>
</evidence>
<evidence type="ECO:0000313" key="6">
    <source>
        <dbReference type="Proteomes" id="UP000006968"/>
    </source>
</evidence>
<protein>
    <submittedName>
        <fullName evidence="5">YHR209W</fullName>
    </submittedName>
</protein>
<dbReference type="EMBL" id="ALIE01000092">
    <property type="protein sequence ID" value="EJS43531.1"/>
    <property type="molecule type" value="Genomic_DNA"/>
</dbReference>
<reference evidence="5 6" key="1">
    <citation type="journal article" date="2013" name="BMC Genomics">
        <title>High quality de novo sequencing and assembly of the Saccharomyces arboricolus genome.</title>
        <authorList>
            <person name="Liti G."/>
            <person name="Nguyen Ba A.N."/>
            <person name="Blythe M."/>
            <person name="Mueller C.A."/>
            <person name="Bergstroem A."/>
            <person name="Cubillos F.A."/>
            <person name="Dafhnis-Calas F."/>
            <person name="Khoshraftar S."/>
            <person name="Malla S."/>
            <person name="Mehta N."/>
            <person name="Siow C.C."/>
            <person name="Warringer J."/>
            <person name="Moses A.M."/>
            <person name="Louis E.J."/>
            <person name="Nieduszynski C.A."/>
        </authorList>
    </citation>
    <scope>NUCLEOTIDE SEQUENCE [LARGE SCALE GENOMIC DNA]</scope>
    <source>
        <strain evidence="6">H-6 / AS 2.3317 / CBS 10644</strain>
    </source>
</reference>
<dbReference type="CDD" id="cd02440">
    <property type="entry name" value="AdoMet_MTases"/>
    <property type="match status" value="1"/>
</dbReference>
<evidence type="ECO:0000313" key="5">
    <source>
        <dbReference type="EMBL" id="EJS43531.1"/>
    </source>
</evidence>
<dbReference type="Gene3D" id="3.40.50.150">
    <property type="entry name" value="Vaccinia Virus protein VP39"/>
    <property type="match status" value="1"/>
</dbReference>
<keyword evidence="6" id="KW-1185">Reference proteome</keyword>
<keyword evidence="2" id="KW-0489">Methyltransferase</keyword>
<keyword evidence="3" id="KW-0808">Transferase</keyword>
<evidence type="ECO:0000256" key="2">
    <source>
        <dbReference type="ARBA" id="ARBA00022603"/>
    </source>
</evidence>
<dbReference type="SUPFAM" id="SSF53335">
    <property type="entry name" value="S-adenosyl-L-methionine-dependent methyltransferases"/>
    <property type="match status" value="1"/>
</dbReference>
<evidence type="ECO:0000256" key="1">
    <source>
        <dbReference type="ARBA" id="ARBA00008361"/>
    </source>
</evidence>
<dbReference type="GO" id="GO:0008757">
    <property type="term" value="F:S-adenosylmethionine-dependent methyltransferase activity"/>
    <property type="evidence" value="ECO:0007669"/>
    <property type="project" value="InterPro"/>
</dbReference>
<gene>
    <name evidence="5" type="ORF">SU7_1553</name>
</gene>
<dbReference type="InterPro" id="IPR051052">
    <property type="entry name" value="Diverse_substrate_MTase"/>
</dbReference>
<dbReference type="PANTHER" id="PTHR44942">
    <property type="entry name" value="METHYLTRANSF_11 DOMAIN-CONTAINING PROTEIN"/>
    <property type="match status" value="1"/>
</dbReference>
<comment type="similarity">
    <text evidence="1">Belongs to the methyltransferase superfamily.</text>
</comment>
<dbReference type="HOGENOM" id="CLU_049344_1_2_1"/>